<evidence type="ECO:0000256" key="1">
    <source>
        <dbReference type="SAM" id="MobiDB-lite"/>
    </source>
</evidence>
<feature type="transmembrane region" description="Helical" evidence="2">
    <location>
        <begin position="57"/>
        <end position="77"/>
    </location>
</feature>
<organism evidence="3 4">
    <name type="scientific">Bondarzewia mesenterica</name>
    <dbReference type="NCBI Taxonomy" id="1095465"/>
    <lineage>
        <taxon>Eukaryota</taxon>
        <taxon>Fungi</taxon>
        <taxon>Dikarya</taxon>
        <taxon>Basidiomycota</taxon>
        <taxon>Agaricomycotina</taxon>
        <taxon>Agaricomycetes</taxon>
        <taxon>Russulales</taxon>
        <taxon>Bondarzewiaceae</taxon>
        <taxon>Bondarzewia</taxon>
    </lineage>
</organism>
<gene>
    <name evidence="3" type="ORF">EW146_g2566</name>
</gene>
<proteinExistence type="predicted"/>
<keyword evidence="2" id="KW-0472">Membrane</keyword>
<feature type="compositionally biased region" description="Basic and acidic residues" evidence="1">
    <location>
        <begin position="250"/>
        <end position="259"/>
    </location>
</feature>
<feature type="compositionally biased region" description="Basic and acidic residues" evidence="1">
    <location>
        <begin position="218"/>
        <end position="230"/>
    </location>
</feature>
<evidence type="ECO:0000313" key="3">
    <source>
        <dbReference type="EMBL" id="THH18412.1"/>
    </source>
</evidence>
<keyword evidence="2" id="KW-1133">Transmembrane helix</keyword>
<comment type="caution">
    <text evidence="3">The sequence shown here is derived from an EMBL/GenBank/DDBJ whole genome shotgun (WGS) entry which is preliminary data.</text>
</comment>
<evidence type="ECO:0000256" key="2">
    <source>
        <dbReference type="SAM" id="Phobius"/>
    </source>
</evidence>
<dbReference type="OrthoDB" id="3201807at2759"/>
<keyword evidence="2" id="KW-0812">Transmembrane</keyword>
<evidence type="ECO:0000313" key="4">
    <source>
        <dbReference type="Proteomes" id="UP000310158"/>
    </source>
</evidence>
<dbReference type="Proteomes" id="UP000310158">
    <property type="component" value="Unassembled WGS sequence"/>
</dbReference>
<feature type="region of interest" description="Disordered" evidence="1">
    <location>
        <begin position="188"/>
        <end position="281"/>
    </location>
</feature>
<dbReference type="EMBL" id="SGPL01000076">
    <property type="protein sequence ID" value="THH18412.1"/>
    <property type="molecule type" value="Genomic_DNA"/>
</dbReference>
<sequence>MPPQPAQAVYPIPWFRETFTSRARAEELLRPELENGTITQHDFDAAATFYPSHKSRYMPVLFGMLGATSVLAYGQFFRRPPMSITRMSSSGAIASVIGVLYGQVRIAEAHRDFVGSLDNRSGFFRALENVNIRTGGQRPLGLPIAHSTIGMKRSMTVAKRLPPPPPPPASLLYTDAVSPAEGIFLAAPKPAQSPVDPSRTGRWGEIRAVNARNGPRSTWDELRQNQERSRLPVAPQSADDAGSRSPTSDMDDRAAEQAKFDALLEAERRKADKPSSSPWSR</sequence>
<keyword evidence="4" id="KW-1185">Reference proteome</keyword>
<reference evidence="3 4" key="1">
    <citation type="submission" date="2019-02" db="EMBL/GenBank/DDBJ databases">
        <title>Genome sequencing of the rare red list fungi Bondarzewia mesenterica.</title>
        <authorList>
            <person name="Buettner E."/>
            <person name="Kellner H."/>
        </authorList>
    </citation>
    <scope>NUCLEOTIDE SEQUENCE [LARGE SCALE GENOMIC DNA]</scope>
    <source>
        <strain evidence="3 4">DSM 108281</strain>
    </source>
</reference>
<accession>A0A4S4M0I2</accession>
<dbReference type="AlphaFoldDB" id="A0A4S4M0I2"/>
<protein>
    <submittedName>
        <fullName evidence="3">Uncharacterized protein</fullName>
    </submittedName>
</protein>
<name>A0A4S4M0I2_9AGAM</name>